<dbReference type="Proteomes" id="UP000325598">
    <property type="component" value="Unassembled WGS sequence"/>
</dbReference>
<evidence type="ECO:0000313" key="2">
    <source>
        <dbReference type="EMBL" id="GES32588.1"/>
    </source>
</evidence>
<protein>
    <submittedName>
        <fullName evidence="2">Uncharacterized protein</fullName>
    </submittedName>
</protein>
<dbReference type="EMBL" id="BLAG01000014">
    <property type="protein sequence ID" value="GES32588.1"/>
    <property type="molecule type" value="Genomic_DNA"/>
</dbReference>
<feature type="region of interest" description="Disordered" evidence="1">
    <location>
        <begin position="1"/>
        <end position="30"/>
    </location>
</feature>
<keyword evidence="3" id="KW-1185">Reference proteome</keyword>
<sequence>MRLASLAAPAVGQAHPRPAESDGRETVVDAGCGTDRDTAVLLDLVPDGRVEIALSSPPDSRTGTLRTERRAGRAGRHPVHHGGGWSVSVPGAARRRAGGGGTAGTDRRIPTGASE</sequence>
<accession>A0A5J4LQ68</accession>
<dbReference type="AlphaFoldDB" id="A0A5J4LQ68"/>
<evidence type="ECO:0000256" key="1">
    <source>
        <dbReference type="SAM" id="MobiDB-lite"/>
    </source>
</evidence>
<feature type="compositionally biased region" description="Basic and acidic residues" evidence="1">
    <location>
        <begin position="17"/>
        <end position="27"/>
    </location>
</feature>
<reference evidence="2 3" key="1">
    <citation type="submission" date="2019-10" db="EMBL/GenBank/DDBJ databases">
        <title>Whole genome shotgun sequence of Streptomyces angustmyceticus NBRC 3934.</title>
        <authorList>
            <person name="Hosoyama A."/>
            <person name="Ichikawa N."/>
            <person name="Kimura A."/>
            <person name="Kitahashi Y."/>
            <person name="Komaki H."/>
            <person name="Uohara A."/>
        </authorList>
    </citation>
    <scope>NUCLEOTIDE SEQUENCE [LARGE SCALE GENOMIC DNA]</scope>
    <source>
        <strain evidence="2 3">NBRC 3934</strain>
    </source>
</reference>
<organism evidence="2 3">
    <name type="scientific">Streptomyces angustmyceticus</name>
    <dbReference type="NCBI Taxonomy" id="285578"/>
    <lineage>
        <taxon>Bacteria</taxon>
        <taxon>Bacillati</taxon>
        <taxon>Actinomycetota</taxon>
        <taxon>Actinomycetes</taxon>
        <taxon>Kitasatosporales</taxon>
        <taxon>Streptomycetaceae</taxon>
        <taxon>Streptomyces</taxon>
    </lineage>
</organism>
<comment type="caution">
    <text evidence="2">The sequence shown here is derived from an EMBL/GenBank/DDBJ whole genome shotgun (WGS) entry which is preliminary data.</text>
</comment>
<proteinExistence type="predicted"/>
<feature type="region of interest" description="Disordered" evidence="1">
    <location>
        <begin position="52"/>
        <end position="115"/>
    </location>
</feature>
<evidence type="ECO:0000313" key="3">
    <source>
        <dbReference type="Proteomes" id="UP000325598"/>
    </source>
</evidence>
<name>A0A5J4LQ68_9ACTN</name>
<gene>
    <name evidence="2" type="ORF">San01_50750</name>
</gene>